<evidence type="ECO:0000256" key="1">
    <source>
        <dbReference type="SAM" id="MobiDB-lite"/>
    </source>
</evidence>
<dbReference type="EMBL" id="JBGMDY010000005">
    <property type="protein sequence ID" value="KAL2335436.1"/>
    <property type="molecule type" value="Genomic_DNA"/>
</dbReference>
<comment type="caution">
    <text evidence="2">The sequence shown here is derived from an EMBL/GenBank/DDBJ whole genome shotgun (WGS) entry which is preliminary data.</text>
</comment>
<proteinExistence type="predicted"/>
<protein>
    <submittedName>
        <fullName evidence="2">Uncharacterized protein</fullName>
    </submittedName>
</protein>
<accession>A0ABD1MI18</accession>
<keyword evidence="3" id="KW-1185">Reference proteome</keyword>
<organism evidence="2 3">
    <name type="scientific">Flemingia macrophylla</name>
    <dbReference type="NCBI Taxonomy" id="520843"/>
    <lineage>
        <taxon>Eukaryota</taxon>
        <taxon>Viridiplantae</taxon>
        <taxon>Streptophyta</taxon>
        <taxon>Embryophyta</taxon>
        <taxon>Tracheophyta</taxon>
        <taxon>Spermatophyta</taxon>
        <taxon>Magnoliopsida</taxon>
        <taxon>eudicotyledons</taxon>
        <taxon>Gunneridae</taxon>
        <taxon>Pentapetalae</taxon>
        <taxon>rosids</taxon>
        <taxon>fabids</taxon>
        <taxon>Fabales</taxon>
        <taxon>Fabaceae</taxon>
        <taxon>Papilionoideae</taxon>
        <taxon>50 kb inversion clade</taxon>
        <taxon>NPAAA clade</taxon>
        <taxon>indigoferoid/millettioid clade</taxon>
        <taxon>Phaseoleae</taxon>
        <taxon>Flemingia</taxon>
    </lineage>
</organism>
<name>A0ABD1MI18_9FABA</name>
<sequence>MFHDAIIGRGINEVLDERDEKIGPSEGWSRPTQSQSHQHDPYSPIAKTLPFCRWK</sequence>
<dbReference type="AlphaFoldDB" id="A0ABD1MI18"/>
<gene>
    <name evidence="2" type="ORF">Fmac_016649</name>
</gene>
<reference evidence="2 3" key="1">
    <citation type="submission" date="2024-08" db="EMBL/GenBank/DDBJ databases">
        <title>Insights into the chromosomal genome structure of Flemingia macrophylla.</title>
        <authorList>
            <person name="Ding Y."/>
            <person name="Zhao Y."/>
            <person name="Bi W."/>
            <person name="Wu M."/>
            <person name="Zhao G."/>
            <person name="Gong Y."/>
            <person name="Li W."/>
            <person name="Zhang P."/>
        </authorList>
    </citation>
    <scope>NUCLEOTIDE SEQUENCE [LARGE SCALE GENOMIC DNA]</scope>
    <source>
        <strain evidence="2">DYQJB</strain>
        <tissue evidence="2">Leaf</tissue>
    </source>
</reference>
<dbReference type="Proteomes" id="UP001603857">
    <property type="component" value="Unassembled WGS sequence"/>
</dbReference>
<evidence type="ECO:0000313" key="2">
    <source>
        <dbReference type="EMBL" id="KAL2335436.1"/>
    </source>
</evidence>
<evidence type="ECO:0000313" key="3">
    <source>
        <dbReference type="Proteomes" id="UP001603857"/>
    </source>
</evidence>
<feature type="region of interest" description="Disordered" evidence="1">
    <location>
        <begin position="1"/>
        <end position="44"/>
    </location>
</feature>